<sequence length="140" mass="15145">MVASPVLPGNAELSLLEHSLEEICKEFPLFDTREFLDRVRSQGAASMEACGSASRWACVNAAIALSVHAKTVNGAFEELSPFAWGYFKNAYAAFPELMLQGNDSETVKALVLMALFGRNSADARTTSLLLSTALRLSQTL</sequence>
<evidence type="ECO:0000313" key="2">
    <source>
        <dbReference type="Proteomes" id="UP001303115"/>
    </source>
</evidence>
<organism evidence="1 2">
    <name type="scientific">Parachaetomium inaequale</name>
    <dbReference type="NCBI Taxonomy" id="2588326"/>
    <lineage>
        <taxon>Eukaryota</taxon>
        <taxon>Fungi</taxon>
        <taxon>Dikarya</taxon>
        <taxon>Ascomycota</taxon>
        <taxon>Pezizomycotina</taxon>
        <taxon>Sordariomycetes</taxon>
        <taxon>Sordariomycetidae</taxon>
        <taxon>Sordariales</taxon>
        <taxon>Chaetomiaceae</taxon>
        <taxon>Parachaetomium</taxon>
    </lineage>
</organism>
<accession>A0AAN6SRS0</accession>
<evidence type="ECO:0000313" key="1">
    <source>
        <dbReference type="EMBL" id="KAK4039726.1"/>
    </source>
</evidence>
<protein>
    <submittedName>
        <fullName evidence="1">Uncharacterized protein</fullName>
    </submittedName>
</protein>
<dbReference type="CDD" id="cd12148">
    <property type="entry name" value="fungal_TF_MHR"/>
    <property type="match status" value="1"/>
</dbReference>
<proteinExistence type="predicted"/>
<dbReference type="AlphaFoldDB" id="A0AAN6SRS0"/>
<reference evidence="2" key="1">
    <citation type="journal article" date="2023" name="Mol. Phylogenet. Evol.">
        <title>Genome-scale phylogeny and comparative genomics of the fungal order Sordariales.</title>
        <authorList>
            <person name="Hensen N."/>
            <person name="Bonometti L."/>
            <person name="Westerberg I."/>
            <person name="Brannstrom I.O."/>
            <person name="Guillou S."/>
            <person name="Cros-Aarteil S."/>
            <person name="Calhoun S."/>
            <person name="Haridas S."/>
            <person name="Kuo A."/>
            <person name="Mondo S."/>
            <person name="Pangilinan J."/>
            <person name="Riley R."/>
            <person name="LaButti K."/>
            <person name="Andreopoulos B."/>
            <person name="Lipzen A."/>
            <person name="Chen C."/>
            <person name="Yan M."/>
            <person name="Daum C."/>
            <person name="Ng V."/>
            <person name="Clum A."/>
            <person name="Steindorff A."/>
            <person name="Ohm R.A."/>
            <person name="Martin F."/>
            <person name="Silar P."/>
            <person name="Natvig D.O."/>
            <person name="Lalanne C."/>
            <person name="Gautier V."/>
            <person name="Ament-Velasquez S.L."/>
            <person name="Kruys A."/>
            <person name="Hutchinson M.I."/>
            <person name="Powell A.J."/>
            <person name="Barry K."/>
            <person name="Miller A.N."/>
            <person name="Grigoriev I.V."/>
            <person name="Debuchy R."/>
            <person name="Gladieux P."/>
            <person name="Hiltunen Thoren M."/>
            <person name="Johannesson H."/>
        </authorList>
    </citation>
    <scope>NUCLEOTIDE SEQUENCE [LARGE SCALE GENOMIC DNA]</scope>
    <source>
        <strain evidence="2">CBS 284.82</strain>
    </source>
</reference>
<comment type="caution">
    <text evidence="1">The sequence shown here is derived from an EMBL/GenBank/DDBJ whole genome shotgun (WGS) entry which is preliminary data.</text>
</comment>
<dbReference type="EMBL" id="MU854393">
    <property type="protein sequence ID" value="KAK4039726.1"/>
    <property type="molecule type" value="Genomic_DNA"/>
</dbReference>
<feature type="non-terminal residue" evidence="1">
    <location>
        <position position="140"/>
    </location>
</feature>
<name>A0AAN6SRS0_9PEZI</name>
<dbReference type="Proteomes" id="UP001303115">
    <property type="component" value="Unassembled WGS sequence"/>
</dbReference>
<gene>
    <name evidence="1" type="ORF">C8A01DRAFT_16330</name>
</gene>
<keyword evidence="2" id="KW-1185">Reference proteome</keyword>